<dbReference type="Pfam" id="PF21052">
    <property type="entry name" value="EFR3_ARM"/>
    <property type="match status" value="1"/>
</dbReference>
<dbReference type="InterPro" id="IPR055296">
    <property type="entry name" value="SRL2-like"/>
</dbReference>
<sequence>MGFISRKLLPACGNMCVCCPALNPSSRRPVKRYKKLLAEVFPKNLDGLPNERKIMKLCEYAARNPIRIPKIAKYLEQRCCKELRNEHINFVKIITEVYSKLLYICKEQMAYFAISLLDVIIELLDSKQQDGIKILGCQTLTRFICSQADNSYTWNIEGLVQKVCMLARQNGEEQKSLLRASSLQCLSAMIWFMSEHSYIFAGLDEIIYAILENYRTDERNGDDDERHESHHNWVDEVVRGEARGVVTIMSGLSPCNVVIRQRPESKDSTLLTREERECPEVWSQICIEKLAELANESVTTRRVLEPMFAYFDKGRHWASHHGFALVVLCDIAHLGKNSENEQLILAAIIRHLDHKNVVHDPQIKSDIVQVATSFVRQLTSRAVVAEIGVVSDLCRHLRKSLQATVESVGLQISNWNDSLQNSIEDCLLEIIKGVGDVHVVFDMMAITLEKLLSTTMEKLSAASVVARATIRSLLILAYIISLASNVKHPQVFPDALLTQLLRTMMHPDVETRVGAHQIFSVLLGQNPDHPRHESEYLYETKKWQSRTTSVFESATALLEKLRKEKECLNLDKKGTDANDWNKIRTVGDEDWKHNWVQKSLPYFSKLSSSVIDRIATYTGSLENNLNVIGLTEDQAAQLLYAFWIQANRADNKPSDFQAIAHSFSLTLLSLHLKNSNCSIMVQFFHMLLSLRKISLEPHGLLPPSCQRSLFTLATGLLAFAGKIFHISGLNDVLKPFMLSEIDPYLRVGEDFQIYVMPQSDMNNYGSESDQQAANSALSNLRNIVGDSDVHVLDMIVSGLSTLIDQEKDVLAKQLAGIFLFEDAPLFGLEPAVDWISGQALVVSEESVPFDEECSRTSSVNGDTVSQSPVTEIPGFFSRMPPPAFPSVISVGQLLESALHVAGQVAGTSVSTSPLPYGTMASQCEALGMGTRKKLSSWLVGSNESMSDNPSPNLLMDEQKAVPKVNSHGLEQASVPTEPWLALRLPPASPFDNFLKAAGC</sequence>
<dbReference type="AlphaFoldDB" id="A0A9E7JKN3"/>
<reference evidence="2" key="1">
    <citation type="submission" date="2022-05" db="EMBL/GenBank/DDBJ databases">
        <title>The Musa troglodytarum L. genome provides insights into the mechanism of non-climacteric behaviour and enrichment of carotenoids.</title>
        <authorList>
            <person name="Wang J."/>
        </authorList>
    </citation>
    <scope>NUCLEOTIDE SEQUENCE</scope>
    <source>
        <tissue evidence="2">Leaf</tissue>
    </source>
</reference>
<dbReference type="Proteomes" id="UP001055439">
    <property type="component" value="Chromosome 10"/>
</dbReference>
<name>A0A9E7JKN3_9LILI</name>
<dbReference type="PANTHER" id="PTHR46087">
    <property type="entry name" value="PUTATIVE, EXPRESSED-RELATED"/>
    <property type="match status" value="1"/>
</dbReference>
<feature type="coiled-coil region" evidence="1">
    <location>
        <begin position="551"/>
        <end position="578"/>
    </location>
</feature>
<gene>
    <name evidence="2" type="ORF">MUK42_05652</name>
</gene>
<evidence type="ECO:0000256" key="1">
    <source>
        <dbReference type="SAM" id="Coils"/>
    </source>
</evidence>
<dbReference type="InterPro" id="IPR016024">
    <property type="entry name" value="ARM-type_fold"/>
</dbReference>
<dbReference type="OrthoDB" id="19232at2759"/>
<organism evidence="2 3">
    <name type="scientific">Musa troglodytarum</name>
    <name type="common">fe'i banana</name>
    <dbReference type="NCBI Taxonomy" id="320322"/>
    <lineage>
        <taxon>Eukaryota</taxon>
        <taxon>Viridiplantae</taxon>
        <taxon>Streptophyta</taxon>
        <taxon>Embryophyta</taxon>
        <taxon>Tracheophyta</taxon>
        <taxon>Spermatophyta</taxon>
        <taxon>Magnoliopsida</taxon>
        <taxon>Liliopsida</taxon>
        <taxon>Zingiberales</taxon>
        <taxon>Musaceae</taxon>
        <taxon>Musa</taxon>
    </lineage>
</organism>
<evidence type="ECO:0000313" key="2">
    <source>
        <dbReference type="EMBL" id="URD84538.1"/>
    </source>
</evidence>
<protein>
    <submittedName>
        <fullName evidence="2">Cyclin-related protein</fullName>
    </submittedName>
</protein>
<keyword evidence="3" id="KW-1185">Reference proteome</keyword>
<dbReference type="SUPFAM" id="SSF48371">
    <property type="entry name" value="ARM repeat"/>
    <property type="match status" value="1"/>
</dbReference>
<proteinExistence type="predicted"/>
<accession>A0A9E7JKN3</accession>
<dbReference type="PANTHER" id="PTHR46087:SF11">
    <property type="entry name" value="PROTEIN SEMI-ROLLED LEAF 2"/>
    <property type="match status" value="1"/>
</dbReference>
<dbReference type="EMBL" id="CP097503">
    <property type="protein sequence ID" value="URD84538.1"/>
    <property type="molecule type" value="Genomic_DNA"/>
</dbReference>
<dbReference type="InterPro" id="IPR049152">
    <property type="entry name" value="EFR3-like_ARM"/>
</dbReference>
<evidence type="ECO:0000313" key="3">
    <source>
        <dbReference type="Proteomes" id="UP001055439"/>
    </source>
</evidence>
<dbReference type="EMBL" id="CP097503">
    <property type="protein sequence ID" value="URD84539.1"/>
    <property type="molecule type" value="Genomic_DNA"/>
</dbReference>
<keyword evidence="1" id="KW-0175">Coiled coil</keyword>